<dbReference type="EMBL" id="AFNT02000013">
    <property type="protein sequence ID" value="ERJ06549.1"/>
    <property type="molecule type" value="Genomic_DNA"/>
</dbReference>
<keyword evidence="1" id="KW-0804">Transcription</keyword>
<dbReference type="GO" id="GO:0000428">
    <property type="term" value="C:DNA-directed RNA polymerase complex"/>
    <property type="evidence" value="ECO:0007669"/>
    <property type="project" value="UniProtKB-KW"/>
</dbReference>
<reference evidence="1 2" key="1">
    <citation type="journal article" date="2011" name="J. Bacteriol.">
        <title>Genome sequence of Halorhabdus tiamatea, the first archaeon isolated from a deep-sea anoxic brine lake.</title>
        <authorList>
            <person name="Antunes A."/>
            <person name="Alam I."/>
            <person name="Bajic V.B."/>
            <person name="Stingl U."/>
        </authorList>
    </citation>
    <scope>NUCLEOTIDE SEQUENCE [LARGE SCALE GENOMIC DNA]</scope>
    <source>
        <strain evidence="1 2">SARL4B</strain>
    </source>
</reference>
<sequence>MVLCISLFRVSVSSNETDVSLAVNMDCITSSTTALRQVRTRRTPRGRTINDGATAGFMSGLLSEAGINNQCDTITGRMGLVETLRGVVGTRTSTTSTLYECRHCGTTLSEDAETCPTCGEEEVACYQF</sequence>
<evidence type="ECO:0000313" key="2">
    <source>
        <dbReference type="Proteomes" id="UP000003861"/>
    </source>
</evidence>
<accession>U2FE36</accession>
<gene>
    <name evidence="1" type="ORF">HLRTI_001436</name>
</gene>
<keyword evidence="1" id="KW-0240">DNA-directed RNA polymerase</keyword>
<reference evidence="1 2" key="2">
    <citation type="journal article" date="2013" name="PLoS ONE">
        <title>INDIGO - INtegrated Data Warehouse of MIcrobial GenOmes with Examples from the Red Sea Extremophiles.</title>
        <authorList>
            <person name="Alam I."/>
            <person name="Antunes A."/>
            <person name="Kamau A.A."/>
            <person name="Ba Alawi W."/>
            <person name="Kalkatawi M."/>
            <person name="Stingl U."/>
            <person name="Bajic V.B."/>
        </authorList>
    </citation>
    <scope>NUCLEOTIDE SEQUENCE [LARGE SCALE GENOMIC DNA]</scope>
    <source>
        <strain evidence="1 2">SARL4B</strain>
    </source>
</reference>
<evidence type="ECO:0000313" key="1">
    <source>
        <dbReference type="EMBL" id="ERJ06549.1"/>
    </source>
</evidence>
<dbReference type="AlphaFoldDB" id="U2FE36"/>
<comment type="caution">
    <text evidence="1">The sequence shown here is derived from an EMBL/GenBank/DDBJ whole genome shotgun (WGS) entry which is preliminary data.</text>
</comment>
<dbReference type="Proteomes" id="UP000003861">
    <property type="component" value="Unassembled WGS sequence"/>
</dbReference>
<proteinExistence type="predicted"/>
<protein>
    <submittedName>
        <fullName evidence="1">DNA-directed RNA polymerase subunit E'' protein</fullName>
    </submittedName>
</protein>
<name>U2FE36_9EURY</name>
<organism evidence="1 2">
    <name type="scientific">Halorhabdus tiamatea SARL4B</name>
    <dbReference type="NCBI Taxonomy" id="1033806"/>
    <lineage>
        <taxon>Archaea</taxon>
        <taxon>Methanobacteriati</taxon>
        <taxon>Methanobacteriota</taxon>
        <taxon>Stenosarchaea group</taxon>
        <taxon>Halobacteria</taxon>
        <taxon>Halobacteriales</taxon>
        <taxon>Haloarculaceae</taxon>
        <taxon>Halorhabdus</taxon>
    </lineage>
</organism>